<dbReference type="InterPro" id="IPR014202">
    <property type="entry name" value="Spore_II_R"/>
</dbReference>
<dbReference type="EMBL" id="DVHM01000150">
    <property type="protein sequence ID" value="HIR71426.1"/>
    <property type="molecule type" value="Genomic_DNA"/>
</dbReference>
<comment type="caution">
    <text evidence="1">The sequence shown here is derived from an EMBL/GenBank/DDBJ whole genome shotgun (WGS) entry which is preliminary data.</text>
</comment>
<evidence type="ECO:0000313" key="2">
    <source>
        <dbReference type="Proteomes" id="UP000823912"/>
    </source>
</evidence>
<protein>
    <submittedName>
        <fullName evidence="1">Stage II sporulation protein R</fullName>
    </submittedName>
</protein>
<reference evidence="1" key="1">
    <citation type="submission" date="2020-10" db="EMBL/GenBank/DDBJ databases">
        <authorList>
            <person name="Gilroy R."/>
        </authorList>
    </citation>
    <scope>NUCLEOTIDE SEQUENCE</scope>
    <source>
        <strain evidence="1">ChiSjej5B23-6657</strain>
    </source>
</reference>
<name>A0A9D1EB92_9FIRM</name>
<dbReference type="Pfam" id="PF09551">
    <property type="entry name" value="Spore_II_R"/>
    <property type="match status" value="1"/>
</dbReference>
<organism evidence="1 2">
    <name type="scientific">Candidatus Pullilachnospira gallistercoris</name>
    <dbReference type="NCBI Taxonomy" id="2840911"/>
    <lineage>
        <taxon>Bacteria</taxon>
        <taxon>Bacillati</taxon>
        <taxon>Bacillota</taxon>
        <taxon>Clostridia</taxon>
        <taxon>Lachnospirales</taxon>
        <taxon>Lachnospiraceae</taxon>
        <taxon>Lachnospiraceae incertae sedis</taxon>
        <taxon>Candidatus Pullilachnospira</taxon>
    </lineage>
</organism>
<sequence length="184" mass="21385">MLFLGVYIWQEQHMPEELSAKVLRFHVLANSDSEADQELKLDVRDAVGVYMNRLLADAATQEESVKIAQEHLEDIQEVAGEVIAREGYDYPVTAAVEWTEFPDKTYGDYHMPAGSYEALRVVIGEGKGRNWWCVMFPNMCFSDTVFEVVEDEAKENLYQVMTLHEYRKMIESPDKEVRFRYLPF</sequence>
<dbReference type="AlphaFoldDB" id="A0A9D1EB92"/>
<reference evidence="1" key="2">
    <citation type="journal article" date="2021" name="PeerJ">
        <title>Extensive microbial diversity within the chicken gut microbiome revealed by metagenomics and culture.</title>
        <authorList>
            <person name="Gilroy R."/>
            <person name="Ravi A."/>
            <person name="Getino M."/>
            <person name="Pursley I."/>
            <person name="Horton D.L."/>
            <person name="Alikhan N.F."/>
            <person name="Baker D."/>
            <person name="Gharbi K."/>
            <person name="Hall N."/>
            <person name="Watson M."/>
            <person name="Adriaenssens E.M."/>
            <person name="Foster-Nyarko E."/>
            <person name="Jarju S."/>
            <person name="Secka A."/>
            <person name="Antonio M."/>
            <person name="Oren A."/>
            <person name="Chaudhuri R.R."/>
            <person name="La Ragione R."/>
            <person name="Hildebrand F."/>
            <person name="Pallen M.J."/>
        </authorList>
    </citation>
    <scope>NUCLEOTIDE SEQUENCE</scope>
    <source>
        <strain evidence="1">ChiSjej5B23-6657</strain>
    </source>
</reference>
<proteinExistence type="predicted"/>
<dbReference type="Proteomes" id="UP000823912">
    <property type="component" value="Unassembled WGS sequence"/>
</dbReference>
<gene>
    <name evidence="1" type="primary">spoIIR</name>
    <name evidence="1" type="ORF">IAA55_09105</name>
</gene>
<evidence type="ECO:0000313" key="1">
    <source>
        <dbReference type="EMBL" id="HIR71426.1"/>
    </source>
</evidence>
<accession>A0A9D1EB92</accession>
<dbReference type="NCBIfam" id="TIGR02837">
    <property type="entry name" value="spore_II_R"/>
    <property type="match status" value="1"/>
</dbReference>